<dbReference type="Pfam" id="PF07714">
    <property type="entry name" value="PK_Tyr_Ser-Thr"/>
    <property type="match status" value="1"/>
</dbReference>
<dbReference type="Proteomes" id="UP001276659">
    <property type="component" value="Unassembled WGS sequence"/>
</dbReference>
<proteinExistence type="predicted"/>
<dbReference type="SMART" id="SM00248">
    <property type="entry name" value="ANK"/>
    <property type="match status" value="8"/>
</dbReference>
<keyword evidence="1" id="KW-0677">Repeat</keyword>
<comment type="caution">
    <text evidence="6">The sequence shown here is derived from an EMBL/GenBank/DDBJ whole genome shotgun (WGS) entry which is preliminary data.</text>
</comment>
<dbReference type="InterPro" id="IPR036770">
    <property type="entry name" value="Ankyrin_rpt-contain_sf"/>
</dbReference>
<name>A0AAE0DNR7_9LECA</name>
<feature type="repeat" description="ANK" evidence="3">
    <location>
        <begin position="609"/>
        <end position="644"/>
    </location>
</feature>
<dbReference type="PANTHER" id="PTHR24123">
    <property type="entry name" value="ANKYRIN REPEAT-CONTAINING"/>
    <property type="match status" value="1"/>
</dbReference>
<protein>
    <recommendedName>
        <fullName evidence="5">Protein kinase domain-containing protein</fullName>
    </recommendedName>
</protein>
<feature type="repeat" description="ANK" evidence="3">
    <location>
        <begin position="833"/>
        <end position="870"/>
    </location>
</feature>
<evidence type="ECO:0000256" key="1">
    <source>
        <dbReference type="ARBA" id="ARBA00022737"/>
    </source>
</evidence>
<dbReference type="SMART" id="SM00220">
    <property type="entry name" value="S_TKc"/>
    <property type="match status" value="1"/>
</dbReference>
<dbReference type="PROSITE" id="PS50088">
    <property type="entry name" value="ANK_REPEAT"/>
    <property type="match status" value="2"/>
</dbReference>
<evidence type="ECO:0000256" key="4">
    <source>
        <dbReference type="SAM" id="MobiDB-lite"/>
    </source>
</evidence>
<evidence type="ECO:0000256" key="3">
    <source>
        <dbReference type="PROSITE-ProRule" id="PRU00023"/>
    </source>
</evidence>
<evidence type="ECO:0000259" key="5">
    <source>
        <dbReference type="PROSITE" id="PS50011"/>
    </source>
</evidence>
<dbReference type="InterPro" id="IPR008271">
    <property type="entry name" value="Ser/Thr_kinase_AS"/>
</dbReference>
<dbReference type="SUPFAM" id="SSF48403">
    <property type="entry name" value="Ankyrin repeat"/>
    <property type="match status" value="2"/>
</dbReference>
<dbReference type="InterPro" id="IPR000719">
    <property type="entry name" value="Prot_kinase_dom"/>
</dbReference>
<dbReference type="GO" id="GO:0005524">
    <property type="term" value="F:ATP binding"/>
    <property type="evidence" value="ECO:0007669"/>
    <property type="project" value="InterPro"/>
</dbReference>
<reference evidence="6" key="1">
    <citation type="submission" date="2022-11" db="EMBL/GenBank/DDBJ databases">
        <title>Chromosomal genome sequence assembly and mating type (MAT) locus characterization of the leprose asexual lichenized fungus Lepraria neglecta (Nyl.) Erichsen.</title>
        <authorList>
            <person name="Allen J.L."/>
            <person name="Pfeffer B."/>
        </authorList>
    </citation>
    <scope>NUCLEOTIDE SEQUENCE</scope>
    <source>
        <strain evidence="6">Allen 5258</strain>
    </source>
</reference>
<dbReference type="SUPFAM" id="SSF56112">
    <property type="entry name" value="Protein kinase-like (PK-like)"/>
    <property type="match status" value="1"/>
</dbReference>
<dbReference type="InterPro" id="IPR001245">
    <property type="entry name" value="Ser-Thr/Tyr_kinase_cat_dom"/>
</dbReference>
<dbReference type="EMBL" id="JASNWA010000004">
    <property type="protein sequence ID" value="KAK3176983.1"/>
    <property type="molecule type" value="Genomic_DNA"/>
</dbReference>
<dbReference type="Gene3D" id="1.10.510.10">
    <property type="entry name" value="Transferase(Phosphotransferase) domain 1"/>
    <property type="match status" value="1"/>
</dbReference>
<dbReference type="Gene3D" id="1.25.40.20">
    <property type="entry name" value="Ankyrin repeat-containing domain"/>
    <property type="match status" value="2"/>
</dbReference>
<sequence length="1106" mass="123259">MDEFDLPFETYSTQFPISSRPISSYPSTTGSTETSRRKSSVVPGATQHVAIRSTTASALQDDLISFLSYVKTQDIPILPVTKPDIRTVLGQGASFLVNGAEVPETYVDPVSGTVFPQGMVVALKRAVPHGSDMSRIRTIFNELLTMHHPPLRAHPNIVKLLGVGFETEGPSDAQNVIPVLIPECAELGNLAEVLETARKEDRPLAFDEKMSLCLDIAHGLEILHACDIVHGDVKCENILIFEKEDESPHGQYGRFNLYCKLTDFGVLRHPDGIPNAVLLGGSLPWQAPECSRGHFFEIEEAKRTDVYSFGMLLWRVFLDGDPFKLLGEFEGKTNKEKRQRRNDAVAAMKDGDNLVKHVCDSLAVSGNFSRTQLEMLCEVISVTLVKDSSRRELDMARIIRLLTPNNWFEARHPSPPSRMPMHFDAQLLDIEKWHSEFDKASPVVQEFVALGFREYAEGKFDQSERNYEEKRTAAAYQLAICYANEFGVSFKPDECLKWLVFAAERGSQKAQEALPKIARAFNAHSKSLAVPMTNADDSISLLSSSWASDSDFTEGMASLQLGRKDDSIPAISIGGPAKNWTFLSAAENCRYDILDKLLSSSAKPTTSKDGVSPLHFLSSWDVHRAESLGRQLINAGADVNAQAERGATIGGTPLQWSVYGNHLEHSLVLLKLGADPMAGTDDGHDALSFAAKSHLVSHLRLLLENVRPAQVRGRLRGLIEAASGGESRFTRMLRHEERWNSAAAATLQLLKDWNTLFSDAKQFNDLLLPAIQSGIKLEYGRMNSDIQIDFIQSNEIDPLKMNDLLRDSVLNFNVELFDALLDYGVHANGLFERGKTLLHLCAKIPDHSLAATAFAPRLIDLGAEIDIQDDDGITPWMDAILERKWDLADLLMRKGTNPLTTNKAGFNVLGLCIIAVNLGSIKYLMKYCAEKDQFHHNSFLVNEKNQISTLQLVSSLPLPRAHGMKLEVLGTFLTILANFAHEPWQLNFRSNGIMPDATALDIAVAKRSVHAVKNLVKKGAHSVQRDRTTALGLARKNLEMTNDYLQRKNLERCVFIIENWDNDAKQTRILADDWTNMRTIDESHVKSSWEIVVWHYKERKGVQKSS</sequence>
<keyword evidence="2 3" id="KW-0040">ANK repeat</keyword>
<dbReference type="AlphaFoldDB" id="A0AAE0DNR7"/>
<feature type="domain" description="Protein kinase" evidence="5">
    <location>
        <begin position="83"/>
        <end position="408"/>
    </location>
</feature>
<evidence type="ECO:0000256" key="2">
    <source>
        <dbReference type="ARBA" id="ARBA00023043"/>
    </source>
</evidence>
<gene>
    <name evidence="6" type="ORF">OEA41_008309</name>
</gene>
<dbReference type="PANTHER" id="PTHR24123:SF141">
    <property type="entry name" value="ANKYRIN 2, ISOFORM U"/>
    <property type="match status" value="1"/>
</dbReference>
<keyword evidence="7" id="KW-1185">Reference proteome</keyword>
<dbReference type="InterPro" id="IPR011009">
    <property type="entry name" value="Kinase-like_dom_sf"/>
</dbReference>
<dbReference type="InterPro" id="IPR051165">
    <property type="entry name" value="Multifunctional_ANK_Repeat"/>
</dbReference>
<feature type="region of interest" description="Disordered" evidence="4">
    <location>
        <begin position="19"/>
        <end position="41"/>
    </location>
</feature>
<accession>A0AAE0DNR7</accession>
<dbReference type="PROSITE" id="PS50011">
    <property type="entry name" value="PROTEIN_KINASE_DOM"/>
    <property type="match status" value="1"/>
</dbReference>
<dbReference type="GO" id="GO:0004672">
    <property type="term" value="F:protein kinase activity"/>
    <property type="evidence" value="ECO:0007669"/>
    <property type="project" value="InterPro"/>
</dbReference>
<evidence type="ECO:0000313" key="7">
    <source>
        <dbReference type="Proteomes" id="UP001276659"/>
    </source>
</evidence>
<organism evidence="6 7">
    <name type="scientific">Lepraria neglecta</name>
    <dbReference type="NCBI Taxonomy" id="209136"/>
    <lineage>
        <taxon>Eukaryota</taxon>
        <taxon>Fungi</taxon>
        <taxon>Dikarya</taxon>
        <taxon>Ascomycota</taxon>
        <taxon>Pezizomycotina</taxon>
        <taxon>Lecanoromycetes</taxon>
        <taxon>OSLEUM clade</taxon>
        <taxon>Lecanoromycetidae</taxon>
        <taxon>Lecanorales</taxon>
        <taxon>Lecanorineae</taxon>
        <taxon>Stereocaulaceae</taxon>
        <taxon>Lepraria</taxon>
    </lineage>
</organism>
<evidence type="ECO:0000313" key="6">
    <source>
        <dbReference type="EMBL" id="KAK3176983.1"/>
    </source>
</evidence>
<dbReference type="PROSITE" id="PS00108">
    <property type="entry name" value="PROTEIN_KINASE_ST"/>
    <property type="match status" value="1"/>
</dbReference>
<dbReference type="InterPro" id="IPR002110">
    <property type="entry name" value="Ankyrin_rpt"/>
</dbReference>